<evidence type="ECO:0000313" key="3">
    <source>
        <dbReference type="Proteomes" id="UP000279236"/>
    </source>
</evidence>
<comment type="caution">
    <text evidence="2">The sequence shown here is derived from an EMBL/GenBank/DDBJ whole genome shotgun (WGS) entry which is preliminary data.</text>
</comment>
<dbReference type="GeneID" id="39591789"/>
<gene>
    <name evidence="2" type="ORF">EHS24_007246</name>
</gene>
<accession>A0A427XXF0</accession>
<dbReference type="OrthoDB" id="2285229at2759"/>
<dbReference type="GO" id="GO:0003723">
    <property type="term" value="F:RNA binding"/>
    <property type="evidence" value="ECO:0007669"/>
    <property type="project" value="InterPro"/>
</dbReference>
<sequence length="1018" mass="111322">MRSQVAIRRSFAQGSQARFIQTTATTYKSPYTAPLSAKLAQVPLHPALPTTALGSELPGDIPALPLHIESLTQRRLNWYSRTMNDDKLSHSEREMLDRAMARVTKKERKPIEFASGEAGPSIERLNFFAAGSEAGGAVMEADDMPGLEAGRIVEVRRSEQSSIGLVLAPVLINGRRRLMLLRSSGEIWPVNANDVQFVMPASLVPKELAASCWSNELIALWSKGEDIGISQSQDEAGIIGADEAQTMTEARRKVAHLLRRIARETERMSSRLSSGSIASGRGGGIEAVFDHFSSKDPEQRSHITSTEVAEYLLNSANPDNDTPHITVRPNTLPAFAAHALLMKRADMFLADDRNMWKTNRFLMRSRAEYERIHRVNKWVEDNDPVFVDFIAKANRAKELLSAGQADQTPEWTDNELDILSILSLGFYETRTTQYLIGNAISASIVKSLGYDLKTPISVAAVMDTMRSIGMIAPADDLRLASLEENTARSMGVNTVAPEVTSWTSSEPTAADAAIDSLRTDSSHRVFVIDDPTAKELDDGIALERVGDNDFWVHVYVADPTRYLARDHPVAVRAMHVGSSLYLPGTSLPLLPKSLGEGELSLGRSKNGQTAMTFSARIDREGNIHDHKVGLKWLKDACVTTYDNVNKALGVAVPETKWPLGRIKGYTQQTTGTHNELTESDVADLAVLRDLADAVRAKRFATAGFEAYVPNSLPTVLGGGDLQPGFFNRAALHRKPSAIPTDLQCALSLPDALGLSSAQRFVGELMVLANRVGAQFCHERNIAVSFRGNAAWKNSSKTAPGYTVEDLLAQRIPNSGDLDHRKILRGQLFTPQSTVSTTALPFWVMGFDKPDHGYIRATSPLRRFDDMLVHWQIKAALAAEAGLAGADPVLDSAAVTSIIDRVEGAQQRVKVTELYSTHYWRAAVIQSRLTGPPSPELEFPDGQVDLSNVKAFVNRNPSPNVGSDILTFEAYVPELGLIASIFTPAARAEDMEVGDEVNVRLDANLTRQLPSPIIAGELV</sequence>
<name>A0A427XXF0_9TREE</name>
<dbReference type="InterPro" id="IPR050180">
    <property type="entry name" value="RNR_Ribonuclease"/>
</dbReference>
<protein>
    <recommendedName>
        <fullName evidence="1">RNB domain-containing protein</fullName>
    </recommendedName>
</protein>
<organism evidence="2 3">
    <name type="scientific">Apiotrichum porosum</name>
    <dbReference type="NCBI Taxonomy" id="105984"/>
    <lineage>
        <taxon>Eukaryota</taxon>
        <taxon>Fungi</taxon>
        <taxon>Dikarya</taxon>
        <taxon>Basidiomycota</taxon>
        <taxon>Agaricomycotina</taxon>
        <taxon>Tremellomycetes</taxon>
        <taxon>Trichosporonales</taxon>
        <taxon>Trichosporonaceae</taxon>
        <taxon>Apiotrichum</taxon>
    </lineage>
</organism>
<dbReference type="Proteomes" id="UP000279236">
    <property type="component" value="Unassembled WGS sequence"/>
</dbReference>
<evidence type="ECO:0000313" key="2">
    <source>
        <dbReference type="EMBL" id="RSH83558.1"/>
    </source>
</evidence>
<dbReference type="SMART" id="SM00955">
    <property type="entry name" value="RNB"/>
    <property type="match status" value="1"/>
</dbReference>
<dbReference type="SUPFAM" id="SSF50249">
    <property type="entry name" value="Nucleic acid-binding proteins"/>
    <property type="match status" value="1"/>
</dbReference>
<dbReference type="GO" id="GO:0000175">
    <property type="term" value="F:3'-5'-RNA exonuclease activity"/>
    <property type="evidence" value="ECO:0007669"/>
    <property type="project" value="TreeGrafter"/>
</dbReference>
<evidence type="ECO:0000259" key="1">
    <source>
        <dbReference type="SMART" id="SM00955"/>
    </source>
</evidence>
<feature type="domain" description="RNB" evidence="1">
    <location>
        <begin position="518"/>
        <end position="878"/>
    </location>
</feature>
<keyword evidence="3" id="KW-1185">Reference proteome</keyword>
<dbReference type="PANTHER" id="PTHR23355">
    <property type="entry name" value="RIBONUCLEASE"/>
    <property type="match status" value="1"/>
</dbReference>
<dbReference type="InterPro" id="IPR001900">
    <property type="entry name" value="RNase_II/R"/>
</dbReference>
<dbReference type="AlphaFoldDB" id="A0A427XXF0"/>
<reference evidence="2 3" key="1">
    <citation type="submission" date="2018-11" db="EMBL/GenBank/DDBJ databases">
        <title>Genome sequence of Apiotrichum porosum DSM 27194.</title>
        <authorList>
            <person name="Aliyu H."/>
            <person name="Gorte O."/>
            <person name="Ochsenreither K."/>
        </authorList>
    </citation>
    <scope>NUCLEOTIDE SEQUENCE [LARGE SCALE GENOMIC DNA]</scope>
    <source>
        <strain evidence="2 3">DSM 27194</strain>
    </source>
</reference>
<proteinExistence type="predicted"/>
<dbReference type="EMBL" id="RSCE01000004">
    <property type="protein sequence ID" value="RSH83558.1"/>
    <property type="molecule type" value="Genomic_DNA"/>
</dbReference>
<dbReference type="RefSeq" id="XP_028477510.1">
    <property type="nucleotide sequence ID" value="XM_028622618.1"/>
</dbReference>
<dbReference type="GO" id="GO:0006402">
    <property type="term" value="P:mRNA catabolic process"/>
    <property type="evidence" value="ECO:0007669"/>
    <property type="project" value="TreeGrafter"/>
</dbReference>
<dbReference type="GO" id="GO:0000932">
    <property type="term" value="C:P-body"/>
    <property type="evidence" value="ECO:0007669"/>
    <property type="project" value="TreeGrafter"/>
</dbReference>
<dbReference type="InterPro" id="IPR012340">
    <property type="entry name" value="NA-bd_OB-fold"/>
</dbReference>
<dbReference type="PANTHER" id="PTHR23355:SF65">
    <property type="entry name" value="EXORIBONUCLEASE CYT-4, PUTATIVE (AFU_ORTHOLOGUE AFUA_7G01550)-RELATED"/>
    <property type="match status" value="1"/>
</dbReference>
<dbReference type="STRING" id="105984.A0A427XXF0"/>
<dbReference type="Pfam" id="PF00773">
    <property type="entry name" value="RNB"/>
    <property type="match status" value="1"/>
</dbReference>